<dbReference type="OrthoDB" id="3472822at2"/>
<dbReference type="Pfam" id="PF00582">
    <property type="entry name" value="Usp"/>
    <property type="match status" value="1"/>
</dbReference>
<evidence type="ECO:0000313" key="3">
    <source>
        <dbReference type="Proteomes" id="UP000277671"/>
    </source>
</evidence>
<dbReference type="AlphaFoldDB" id="A0A495JD38"/>
<dbReference type="InterPro" id="IPR006016">
    <property type="entry name" value="UspA"/>
</dbReference>
<feature type="domain" description="UspA" evidence="1">
    <location>
        <begin position="9"/>
        <end position="145"/>
    </location>
</feature>
<dbReference type="CDD" id="cd00293">
    <property type="entry name" value="USP-like"/>
    <property type="match status" value="1"/>
</dbReference>
<dbReference type="EMBL" id="RBKT01000001">
    <property type="protein sequence ID" value="RKR86835.1"/>
    <property type="molecule type" value="Genomic_DNA"/>
</dbReference>
<keyword evidence="3" id="KW-1185">Reference proteome</keyword>
<dbReference type="SUPFAM" id="SSF52402">
    <property type="entry name" value="Adenine nucleotide alpha hydrolases-like"/>
    <property type="match status" value="1"/>
</dbReference>
<accession>A0A495JD38</accession>
<evidence type="ECO:0000313" key="2">
    <source>
        <dbReference type="EMBL" id="RKR86835.1"/>
    </source>
</evidence>
<organism evidence="2 3">
    <name type="scientific">Micromonospora pisi</name>
    <dbReference type="NCBI Taxonomy" id="589240"/>
    <lineage>
        <taxon>Bacteria</taxon>
        <taxon>Bacillati</taxon>
        <taxon>Actinomycetota</taxon>
        <taxon>Actinomycetes</taxon>
        <taxon>Micromonosporales</taxon>
        <taxon>Micromonosporaceae</taxon>
        <taxon>Micromonospora</taxon>
    </lineage>
</organism>
<reference evidence="2 3" key="1">
    <citation type="submission" date="2018-10" db="EMBL/GenBank/DDBJ databases">
        <title>Sequencing the genomes of 1000 actinobacteria strains.</title>
        <authorList>
            <person name="Klenk H.-P."/>
        </authorList>
    </citation>
    <scope>NUCLEOTIDE SEQUENCE [LARGE SCALE GENOMIC DNA]</scope>
    <source>
        <strain evidence="2 3">DSM 45175</strain>
    </source>
</reference>
<protein>
    <submittedName>
        <fullName evidence="2">Universal stress protein family protein</fullName>
    </submittedName>
</protein>
<comment type="caution">
    <text evidence="2">The sequence shown here is derived from an EMBL/GenBank/DDBJ whole genome shotgun (WGS) entry which is preliminary data.</text>
</comment>
<dbReference type="InterPro" id="IPR014729">
    <property type="entry name" value="Rossmann-like_a/b/a_fold"/>
</dbReference>
<dbReference type="Proteomes" id="UP000277671">
    <property type="component" value="Unassembled WGS sequence"/>
</dbReference>
<dbReference type="RefSeq" id="WP_121155179.1">
    <property type="nucleotide sequence ID" value="NZ_RBKT01000001.1"/>
</dbReference>
<proteinExistence type="predicted"/>
<name>A0A495JD38_9ACTN</name>
<evidence type="ECO:0000259" key="1">
    <source>
        <dbReference type="Pfam" id="PF00582"/>
    </source>
</evidence>
<sequence>MDVTAAAGRVVVGVDASIGGLQALRFAVTQARVSHRPLRAVRAWSGPTTWRDPARMVERWRDELARGAHRYVMSAFVTALGSVPDDVVVDVAVPEGDPGPSLLGYAASEADLLVVGGRSARFGRSTGPVTRYCLARARVPIVVVPAPGWVRAATIRRVAHEIERDLERLSRRPLA</sequence>
<gene>
    <name evidence="2" type="ORF">BDK92_1103</name>
</gene>
<dbReference type="Gene3D" id="3.40.50.620">
    <property type="entry name" value="HUPs"/>
    <property type="match status" value="1"/>
</dbReference>